<accession>A0A4V2P8D5</accession>
<evidence type="ECO:0000313" key="2">
    <source>
        <dbReference type="Proteomes" id="UP000294887"/>
    </source>
</evidence>
<protein>
    <submittedName>
        <fullName evidence="1">Uncharacterized protein</fullName>
    </submittedName>
</protein>
<dbReference type="Proteomes" id="UP000294887">
    <property type="component" value="Unassembled WGS sequence"/>
</dbReference>
<name>A0A4V2P8D5_9GAMM</name>
<dbReference type="EMBL" id="SMFQ01000004">
    <property type="protein sequence ID" value="TCJ85345.1"/>
    <property type="molecule type" value="Genomic_DNA"/>
</dbReference>
<dbReference type="AlphaFoldDB" id="A0A4V2P8D5"/>
<dbReference type="OrthoDB" id="5794521at2"/>
<comment type="caution">
    <text evidence="1">The sequence shown here is derived from an EMBL/GenBank/DDBJ whole genome shotgun (WGS) entry which is preliminary data.</text>
</comment>
<organism evidence="1 2">
    <name type="scientific">Cocleimonas flava</name>
    <dbReference type="NCBI Taxonomy" id="634765"/>
    <lineage>
        <taxon>Bacteria</taxon>
        <taxon>Pseudomonadati</taxon>
        <taxon>Pseudomonadota</taxon>
        <taxon>Gammaproteobacteria</taxon>
        <taxon>Thiotrichales</taxon>
        <taxon>Thiotrichaceae</taxon>
        <taxon>Cocleimonas</taxon>
    </lineage>
</organism>
<dbReference type="RefSeq" id="WP_131907040.1">
    <property type="nucleotide sequence ID" value="NZ_BAAAFU010000001.1"/>
</dbReference>
<keyword evidence="2" id="KW-1185">Reference proteome</keyword>
<reference evidence="1 2" key="1">
    <citation type="submission" date="2019-03" db="EMBL/GenBank/DDBJ databases">
        <title>Genomic Encyclopedia of Type Strains, Phase IV (KMG-IV): sequencing the most valuable type-strain genomes for metagenomic binning, comparative biology and taxonomic classification.</title>
        <authorList>
            <person name="Goeker M."/>
        </authorList>
    </citation>
    <scope>NUCLEOTIDE SEQUENCE [LARGE SCALE GENOMIC DNA]</scope>
    <source>
        <strain evidence="1 2">DSM 24830</strain>
    </source>
</reference>
<sequence>MKNINQLVNSQLTGSIKRYDKLSDFVYKLMHLDKSKHNLWVITKQQQLTLLTDNPYLGTQLQYQMNVICAEINKHFLLELKKTKVKIVPPTATPAKPDNKLYEIGDKASAILANIAEEIDDEELRESLLNLTVNKNKRT</sequence>
<proteinExistence type="predicted"/>
<evidence type="ECO:0000313" key="1">
    <source>
        <dbReference type="EMBL" id="TCJ85345.1"/>
    </source>
</evidence>
<gene>
    <name evidence="1" type="ORF">EV695_3316</name>
</gene>